<organism evidence="2 3">
    <name type="scientific">Holothuria leucospilota</name>
    <name type="common">Black long sea cucumber</name>
    <name type="synonym">Mertensiothuria leucospilota</name>
    <dbReference type="NCBI Taxonomy" id="206669"/>
    <lineage>
        <taxon>Eukaryota</taxon>
        <taxon>Metazoa</taxon>
        <taxon>Echinodermata</taxon>
        <taxon>Eleutherozoa</taxon>
        <taxon>Echinozoa</taxon>
        <taxon>Holothuroidea</taxon>
        <taxon>Aspidochirotacea</taxon>
        <taxon>Aspidochirotida</taxon>
        <taxon>Holothuriidae</taxon>
        <taxon>Holothuria</taxon>
    </lineage>
</organism>
<evidence type="ECO:0000313" key="2">
    <source>
        <dbReference type="EMBL" id="KAJ8029268.1"/>
    </source>
</evidence>
<gene>
    <name evidence="2" type="ORF">HOLleu_28622</name>
</gene>
<reference evidence="2" key="1">
    <citation type="submission" date="2021-10" db="EMBL/GenBank/DDBJ databases">
        <title>Tropical sea cucumber genome reveals ecological adaptation and Cuvierian tubules defense mechanism.</title>
        <authorList>
            <person name="Chen T."/>
        </authorList>
    </citation>
    <scope>NUCLEOTIDE SEQUENCE</scope>
    <source>
        <strain evidence="2">Nanhai2018</strain>
        <tissue evidence="2">Muscle</tissue>
    </source>
</reference>
<keyword evidence="3" id="KW-1185">Reference proteome</keyword>
<dbReference type="PANTHER" id="PTHR47331:SF1">
    <property type="entry name" value="GAG-LIKE PROTEIN"/>
    <property type="match status" value="1"/>
</dbReference>
<comment type="caution">
    <text evidence="2">The sequence shown here is derived from an EMBL/GenBank/DDBJ whole genome shotgun (WGS) entry which is preliminary data.</text>
</comment>
<feature type="region of interest" description="Disordered" evidence="1">
    <location>
        <begin position="57"/>
        <end position="87"/>
    </location>
</feature>
<dbReference type="PANTHER" id="PTHR47331">
    <property type="entry name" value="PHD-TYPE DOMAIN-CONTAINING PROTEIN"/>
    <property type="match status" value="1"/>
</dbReference>
<dbReference type="EMBL" id="JAIZAY010000014">
    <property type="protein sequence ID" value="KAJ8029268.1"/>
    <property type="molecule type" value="Genomic_DNA"/>
</dbReference>
<evidence type="ECO:0000256" key="1">
    <source>
        <dbReference type="SAM" id="MobiDB-lite"/>
    </source>
</evidence>
<name>A0A9Q1BM50_HOLLE</name>
<dbReference type="AlphaFoldDB" id="A0A9Q1BM50"/>
<sequence length="87" mass="10218">MGTTRQGCHSPPTLPDNCQFAHSRLRQLKRRQQGDETLYEQYKITMNDYIEKGYEKEVEDDQKNAESGPVWYPPHHPVKHPVKPEKV</sequence>
<proteinExistence type="predicted"/>
<evidence type="ECO:0000313" key="3">
    <source>
        <dbReference type="Proteomes" id="UP001152320"/>
    </source>
</evidence>
<accession>A0A9Q1BM50</accession>
<protein>
    <submittedName>
        <fullName evidence="2">Uncharacterized protein</fullName>
    </submittedName>
</protein>
<dbReference type="Proteomes" id="UP001152320">
    <property type="component" value="Chromosome 14"/>
</dbReference>